<dbReference type="EMBL" id="FWEV01000224">
    <property type="protein sequence ID" value="SLM31385.1"/>
    <property type="molecule type" value="Genomic_DNA"/>
</dbReference>
<proteinExistence type="predicted"/>
<protein>
    <submittedName>
        <fullName evidence="1">Uncharacterized protein</fullName>
    </submittedName>
</protein>
<dbReference type="AlphaFoldDB" id="A0A1W1HG62"/>
<organism evidence="1 2">
    <name type="scientific">Desulfamplus magnetovallimortis</name>
    <dbReference type="NCBI Taxonomy" id="1246637"/>
    <lineage>
        <taxon>Bacteria</taxon>
        <taxon>Pseudomonadati</taxon>
        <taxon>Thermodesulfobacteriota</taxon>
        <taxon>Desulfobacteria</taxon>
        <taxon>Desulfobacterales</taxon>
        <taxon>Desulfobacteraceae</taxon>
        <taxon>Desulfamplus</taxon>
    </lineage>
</organism>
<name>A0A1W1HG62_9BACT</name>
<gene>
    <name evidence="1" type="ORF">MTBBW1_300116</name>
</gene>
<sequence>MAIELDHEGLGVIDKYYSYEHL</sequence>
<evidence type="ECO:0000313" key="1">
    <source>
        <dbReference type="EMBL" id="SLM31385.1"/>
    </source>
</evidence>
<accession>A0A1W1HG62</accession>
<evidence type="ECO:0000313" key="2">
    <source>
        <dbReference type="Proteomes" id="UP000191931"/>
    </source>
</evidence>
<reference evidence="1 2" key="1">
    <citation type="submission" date="2017-03" db="EMBL/GenBank/DDBJ databases">
        <authorList>
            <person name="Afonso C.L."/>
            <person name="Miller P.J."/>
            <person name="Scott M.A."/>
            <person name="Spackman E."/>
            <person name="Goraichik I."/>
            <person name="Dimitrov K.M."/>
            <person name="Suarez D.L."/>
            <person name="Swayne D.E."/>
        </authorList>
    </citation>
    <scope>NUCLEOTIDE SEQUENCE [LARGE SCALE GENOMIC DNA]</scope>
    <source>
        <strain evidence="1">PRJEB14757</strain>
    </source>
</reference>
<dbReference type="Proteomes" id="UP000191931">
    <property type="component" value="Unassembled WGS sequence"/>
</dbReference>
<keyword evidence="2" id="KW-1185">Reference proteome</keyword>